<dbReference type="PANTHER" id="PTHR12835:SF5">
    <property type="entry name" value="BIOTIN--PROTEIN LIGASE"/>
    <property type="match status" value="1"/>
</dbReference>
<feature type="domain" description="BPL/LPL catalytic" evidence="2">
    <location>
        <begin position="1"/>
        <end position="183"/>
    </location>
</feature>
<evidence type="ECO:0000313" key="3">
    <source>
        <dbReference type="EMBL" id="HIT97335.1"/>
    </source>
</evidence>
<comment type="caution">
    <text evidence="3">The sequence shown here is derived from an EMBL/GenBank/DDBJ whole genome shotgun (WGS) entry which is preliminary data.</text>
</comment>
<evidence type="ECO:0000256" key="1">
    <source>
        <dbReference type="ARBA" id="ARBA00022598"/>
    </source>
</evidence>
<proteinExistence type="predicted"/>
<dbReference type="InterPro" id="IPR004408">
    <property type="entry name" value="Biotin_CoA_COase_ligase"/>
</dbReference>
<dbReference type="InterPro" id="IPR004143">
    <property type="entry name" value="BPL_LPL_catalytic"/>
</dbReference>
<dbReference type="Proteomes" id="UP000824161">
    <property type="component" value="Unassembled WGS sequence"/>
</dbReference>
<gene>
    <name evidence="3" type="ORF">IAC44_00695</name>
</gene>
<dbReference type="SUPFAM" id="SSF55681">
    <property type="entry name" value="Class II aaRS and biotin synthetases"/>
    <property type="match status" value="1"/>
</dbReference>
<dbReference type="InterPro" id="IPR045864">
    <property type="entry name" value="aa-tRNA-synth_II/BPL/LPL"/>
</dbReference>
<dbReference type="PROSITE" id="PS51733">
    <property type="entry name" value="BPL_LPL_CATALYTIC"/>
    <property type="match status" value="1"/>
</dbReference>
<reference evidence="3" key="2">
    <citation type="journal article" date="2021" name="PeerJ">
        <title>Extensive microbial diversity within the chicken gut microbiome revealed by metagenomics and culture.</title>
        <authorList>
            <person name="Gilroy R."/>
            <person name="Ravi A."/>
            <person name="Getino M."/>
            <person name="Pursley I."/>
            <person name="Horton D.L."/>
            <person name="Alikhan N.F."/>
            <person name="Baker D."/>
            <person name="Gharbi K."/>
            <person name="Hall N."/>
            <person name="Watson M."/>
            <person name="Adriaenssens E.M."/>
            <person name="Foster-Nyarko E."/>
            <person name="Jarju S."/>
            <person name="Secka A."/>
            <person name="Antonio M."/>
            <person name="Oren A."/>
            <person name="Chaudhuri R.R."/>
            <person name="La Ragione R."/>
            <person name="Hildebrand F."/>
            <person name="Pallen M.J."/>
        </authorList>
    </citation>
    <scope>NUCLEOTIDE SEQUENCE</scope>
    <source>
        <strain evidence="3">1383</strain>
    </source>
</reference>
<reference evidence="3" key="1">
    <citation type="submission" date="2020-10" db="EMBL/GenBank/DDBJ databases">
        <authorList>
            <person name="Gilroy R."/>
        </authorList>
    </citation>
    <scope>NUCLEOTIDE SEQUENCE</scope>
    <source>
        <strain evidence="3">1383</strain>
    </source>
</reference>
<keyword evidence="1 3" id="KW-0436">Ligase</keyword>
<dbReference type="Pfam" id="PF03099">
    <property type="entry name" value="BPL_LplA_LipB"/>
    <property type="match status" value="1"/>
</dbReference>
<accession>A0A9D1H9M0</accession>
<name>A0A9D1H9M0_9FLAO</name>
<protein>
    <submittedName>
        <fullName evidence="3">Biotin--[acetyl-CoA-carboxylase] ligase</fullName>
        <ecNumber evidence="3">6.3.4.15</ecNumber>
    </submittedName>
</protein>
<dbReference type="NCBIfam" id="TIGR00121">
    <property type="entry name" value="birA_ligase"/>
    <property type="match status" value="1"/>
</dbReference>
<dbReference type="AlphaFoldDB" id="A0A9D1H9M0"/>
<dbReference type="EC" id="6.3.4.15" evidence="3"/>
<dbReference type="CDD" id="cd16442">
    <property type="entry name" value="BPL"/>
    <property type="match status" value="1"/>
</dbReference>
<dbReference type="GO" id="GO:0004077">
    <property type="term" value="F:biotin--[biotin carboxyl-carrier protein] ligase activity"/>
    <property type="evidence" value="ECO:0007669"/>
    <property type="project" value="UniProtKB-EC"/>
</dbReference>
<dbReference type="GO" id="GO:0005737">
    <property type="term" value="C:cytoplasm"/>
    <property type="evidence" value="ECO:0007669"/>
    <property type="project" value="TreeGrafter"/>
</dbReference>
<organism evidence="3 4">
    <name type="scientific">Candidatus Merdimorpha stercoravium</name>
    <dbReference type="NCBI Taxonomy" id="2840863"/>
    <lineage>
        <taxon>Bacteria</taxon>
        <taxon>Pseudomonadati</taxon>
        <taxon>Bacteroidota</taxon>
        <taxon>Flavobacteriia</taxon>
        <taxon>Flavobacteriales</taxon>
        <taxon>Candidatus Merdimorpha</taxon>
    </lineage>
</organism>
<dbReference type="Gene3D" id="3.30.930.10">
    <property type="entry name" value="Bira Bifunctional Protein, Domain 2"/>
    <property type="match status" value="1"/>
</dbReference>
<dbReference type="EMBL" id="DVLY01000014">
    <property type="protein sequence ID" value="HIT97335.1"/>
    <property type="molecule type" value="Genomic_DNA"/>
</dbReference>
<evidence type="ECO:0000259" key="2">
    <source>
        <dbReference type="PROSITE" id="PS51733"/>
    </source>
</evidence>
<evidence type="ECO:0000313" key="4">
    <source>
        <dbReference type="Proteomes" id="UP000824161"/>
    </source>
</evidence>
<sequence>MDSDLQYKVLQHPMLASTNTHLINLLASGEPLEEFTVVLTDEQTSGRGQGTNRWSSQGGKNLTFSTLFLPDLDAREHFFLNMCVSLGIRDTVEKYTDGVQVKWPNDIYVGEDKICGILIESSIKGGRITRCVAGIGLNVNQEEFESWIPNPTSIRNVTGEETDLTQLLDETMRNLYKYYTLLKQGLREEIKQEYLAHMWRKDLEADYQDANGRFTGIIRGCDDMGRLQIERPDGSVSCYAFREVSFIL</sequence>
<dbReference type="PANTHER" id="PTHR12835">
    <property type="entry name" value="BIOTIN PROTEIN LIGASE"/>
    <property type="match status" value="1"/>
</dbReference>